<dbReference type="OrthoDB" id="10602713at2759"/>
<accession>A0A9P8NZT1</accession>
<keyword evidence="2" id="KW-1185">Reference proteome</keyword>
<gene>
    <name evidence="1" type="ORF">OGAPHI_005736</name>
</gene>
<dbReference type="GeneID" id="70237700"/>
<dbReference type="Proteomes" id="UP000769157">
    <property type="component" value="Unassembled WGS sequence"/>
</dbReference>
<sequence length="206" mass="23242">MEQLSICWISSEEQSKVRMRLQVSWISVSVCAFVDDQRTVHLQKRIQSIQNTWTTEVGVVQNKPVSLLHCLDQKTVEPAELDLVSLVQFVSQNGNSALDRKSINLKVCFKTELSPLLVSRLYAASSMSNSFRSLANSEISLDKSSCSYPPRMSILSISLFMENSYSLVPRIPEANLISSVFPELEGPTRINGHCFLTQRRRVSKTE</sequence>
<dbReference type="EMBL" id="JAEUBE010000378">
    <property type="protein sequence ID" value="KAH3662484.1"/>
    <property type="molecule type" value="Genomic_DNA"/>
</dbReference>
<reference evidence="1" key="2">
    <citation type="submission" date="2021-01" db="EMBL/GenBank/DDBJ databases">
        <authorList>
            <person name="Schikora-Tamarit M.A."/>
        </authorList>
    </citation>
    <scope>NUCLEOTIDE SEQUENCE</scope>
    <source>
        <strain evidence="1">CBS6075</strain>
    </source>
</reference>
<reference evidence="1" key="1">
    <citation type="journal article" date="2021" name="Open Biol.">
        <title>Shared evolutionary footprints suggest mitochondrial oxidative damage underlies multiple complex I losses in fungi.</title>
        <authorList>
            <person name="Schikora-Tamarit M.A."/>
            <person name="Marcet-Houben M."/>
            <person name="Nosek J."/>
            <person name="Gabaldon T."/>
        </authorList>
    </citation>
    <scope>NUCLEOTIDE SEQUENCE</scope>
    <source>
        <strain evidence="1">CBS6075</strain>
    </source>
</reference>
<dbReference type="AlphaFoldDB" id="A0A9P8NZT1"/>
<dbReference type="RefSeq" id="XP_046059573.1">
    <property type="nucleotide sequence ID" value="XM_046206949.1"/>
</dbReference>
<organism evidence="1 2">
    <name type="scientific">Ogataea philodendri</name>
    <dbReference type="NCBI Taxonomy" id="1378263"/>
    <lineage>
        <taxon>Eukaryota</taxon>
        <taxon>Fungi</taxon>
        <taxon>Dikarya</taxon>
        <taxon>Ascomycota</taxon>
        <taxon>Saccharomycotina</taxon>
        <taxon>Pichiomycetes</taxon>
        <taxon>Pichiales</taxon>
        <taxon>Pichiaceae</taxon>
        <taxon>Ogataea</taxon>
    </lineage>
</organism>
<comment type="caution">
    <text evidence="1">The sequence shown here is derived from an EMBL/GenBank/DDBJ whole genome shotgun (WGS) entry which is preliminary data.</text>
</comment>
<name>A0A9P8NZT1_9ASCO</name>
<proteinExistence type="predicted"/>
<evidence type="ECO:0000313" key="2">
    <source>
        <dbReference type="Proteomes" id="UP000769157"/>
    </source>
</evidence>
<protein>
    <submittedName>
        <fullName evidence="1">Uncharacterized protein</fullName>
    </submittedName>
</protein>
<evidence type="ECO:0000313" key="1">
    <source>
        <dbReference type="EMBL" id="KAH3662484.1"/>
    </source>
</evidence>